<protein>
    <submittedName>
        <fullName evidence="1">Plasmid recombination protein</fullName>
    </submittedName>
</protein>
<dbReference type="CDD" id="cd17242">
    <property type="entry name" value="MobM_relaxase"/>
    <property type="match status" value="1"/>
</dbReference>
<dbReference type="EMBL" id="JAPFIT010000037">
    <property type="protein sequence ID" value="MDC5743618.1"/>
    <property type="molecule type" value="Genomic_DNA"/>
</dbReference>
<gene>
    <name evidence="2" type="ORF">AZ468_11260</name>
    <name evidence="1" type="ORF">OPW20_26595</name>
</gene>
<evidence type="ECO:0000313" key="4">
    <source>
        <dbReference type="Proteomes" id="UP001150001"/>
    </source>
</evidence>
<comment type="caution">
    <text evidence="2">The sequence shown here is derived from an EMBL/GenBank/DDBJ whole genome shotgun (WGS) entry which is preliminary data.</text>
</comment>
<dbReference type="OrthoDB" id="6655189at2"/>
<reference evidence="1" key="2">
    <citation type="submission" date="2022-11" db="EMBL/GenBank/DDBJ databases">
        <title>Role of the vibriolysin VemA secreted by the emergent pathogen Vibrio europaeus in the colonization of Manila clam mucus.</title>
        <authorList>
            <person name="Martinez C."/>
            <person name="Rodriguez S."/>
            <person name="Vences A."/>
            <person name="Barja J.L."/>
            <person name="Toranzo A.E."/>
            <person name="Dubert J."/>
        </authorList>
    </citation>
    <scope>NUCLEOTIDE SEQUENCE</scope>
    <source>
        <strain evidence="1">3454</strain>
    </source>
</reference>
<proteinExistence type="predicted"/>
<dbReference type="RefSeq" id="WP_069667481.1">
    <property type="nucleotide sequence ID" value="NZ_JAPFIM010000028.1"/>
</dbReference>
<evidence type="ECO:0000313" key="3">
    <source>
        <dbReference type="Proteomes" id="UP000094761"/>
    </source>
</evidence>
<evidence type="ECO:0000313" key="2">
    <source>
        <dbReference type="EMBL" id="OAM99517.1"/>
    </source>
</evidence>
<dbReference type="Proteomes" id="UP000094761">
    <property type="component" value="Unassembled WGS sequence"/>
</dbReference>
<organism evidence="2 3">
    <name type="scientific">Vibrio europaeus</name>
    <dbReference type="NCBI Taxonomy" id="300876"/>
    <lineage>
        <taxon>Bacteria</taxon>
        <taxon>Pseudomonadati</taxon>
        <taxon>Pseudomonadota</taxon>
        <taxon>Gammaproteobacteria</taxon>
        <taxon>Vibrionales</taxon>
        <taxon>Vibrionaceae</taxon>
        <taxon>Vibrio</taxon>
        <taxon>Vibrio oreintalis group</taxon>
    </lineage>
</organism>
<dbReference type="Pfam" id="PF01076">
    <property type="entry name" value="Mob_Pre"/>
    <property type="match status" value="1"/>
</dbReference>
<accession>A0A178JDA8</accession>
<reference evidence="2 3" key="1">
    <citation type="submission" date="2016-03" db="EMBL/GenBank/DDBJ databases">
        <title>Draft genome sequence of the Vibrio tubiashii subs. europaeus.</title>
        <authorList>
            <person name="Spinard E."/>
            <person name="Dubert J."/>
            <person name="Nelson D.R."/>
            <person name="Barja J.L."/>
        </authorList>
    </citation>
    <scope>NUCLEOTIDE SEQUENCE [LARGE SCALE GENOMIC DNA]</scope>
    <source>
        <strain evidence="3">PP-638</strain>
        <strain evidence="2">PP2-638</strain>
    </source>
</reference>
<dbReference type="InterPro" id="IPR001668">
    <property type="entry name" value="Mob_Pre"/>
</dbReference>
<dbReference type="GO" id="GO:0006310">
    <property type="term" value="P:DNA recombination"/>
    <property type="evidence" value="ECO:0007669"/>
    <property type="project" value="InterPro"/>
</dbReference>
<dbReference type="GeneID" id="78076278"/>
<dbReference type="EMBL" id="LUAX01000002">
    <property type="protein sequence ID" value="OAM99517.1"/>
    <property type="molecule type" value="Genomic_DNA"/>
</dbReference>
<name>A0A178JDA8_9VIBR</name>
<dbReference type="Proteomes" id="UP001150001">
    <property type="component" value="Unassembled WGS sequence"/>
</dbReference>
<sequence>MGYQFIHIESYGKESSRTNKKQSAKAIAAECERLEFDCLHVANPTPPINIFGCRPSEAVEIAENQASIANDSIGRKLRKDAQIILAGVVSYPIPVAELDPQCPKFRKWLTLNHHFLRQKYGSQYKSLEFHRDETFPHCHFYIVPALDSNSRMNIGDVHQGIYARDNCNSTSAKQKIRAYKEAMRQFQDEYYQKVAKEVGLTRSGPRQRRLSRKEWMTEQSTAKLISDTINELSTKHRKLAHKEKQLKRFYQKANRLNLDLNRSQIITKSNNNNNIGYNYD</sequence>
<dbReference type="Gene3D" id="3.30.930.30">
    <property type="match status" value="1"/>
</dbReference>
<dbReference type="AlphaFoldDB" id="A0A178JDA8"/>
<keyword evidence="4" id="KW-1185">Reference proteome</keyword>
<evidence type="ECO:0000313" key="1">
    <source>
        <dbReference type="EMBL" id="MDC5743618.1"/>
    </source>
</evidence>
<dbReference type="GO" id="GO:0003677">
    <property type="term" value="F:DNA binding"/>
    <property type="evidence" value="ECO:0007669"/>
    <property type="project" value="InterPro"/>
</dbReference>